<dbReference type="OrthoDB" id="3265734at2759"/>
<dbReference type="CDD" id="cd12087">
    <property type="entry name" value="TM_EGFR-like"/>
    <property type="match status" value="1"/>
</dbReference>
<feature type="region of interest" description="Disordered" evidence="1">
    <location>
        <begin position="241"/>
        <end position="264"/>
    </location>
</feature>
<keyword evidence="2" id="KW-0472">Membrane</keyword>
<keyword evidence="4" id="KW-1185">Reference proteome</keyword>
<evidence type="ECO:0000313" key="4">
    <source>
        <dbReference type="Proteomes" id="UP000054270"/>
    </source>
</evidence>
<name>A0A0D2M9S2_HYPSF</name>
<dbReference type="OMA" id="WIDFIEY"/>
<organism evidence="3 4">
    <name type="scientific">Hypholoma sublateritium (strain FD-334 SS-4)</name>
    <dbReference type="NCBI Taxonomy" id="945553"/>
    <lineage>
        <taxon>Eukaryota</taxon>
        <taxon>Fungi</taxon>
        <taxon>Dikarya</taxon>
        <taxon>Basidiomycota</taxon>
        <taxon>Agaricomycotina</taxon>
        <taxon>Agaricomycetes</taxon>
        <taxon>Agaricomycetidae</taxon>
        <taxon>Agaricales</taxon>
        <taxon>Agaricineae</taxon>
        <taxon>Strophariaceae</taxon>
        <taxon>Hypholoma</taxon>
    </lineage>
</organism>
<protein>
    <recommendedName>
        <fullName evidence="5">Transmembrane protein</fullName>
    </recommendedName>
</protein>
<evidence type="ECO:0000256" key="2">
    <source>
        <dbReference type="SAM" id="Phobius"/>
    </source>
</evidence>
<sequence>MSITLDDRDTAFAYTGPWAKMAADSDYDGTSTWTNLSVSTVNISFTGVQITVFGTIAPIDGTGLAGDGPTTFYTVDNSSTKQSYTAVQQADAQYRQQFFQSEVLSSGNHTLQIQYLANTGEYILDYAQIAIIAPTGSTSSPTVVPSTTIISPTTTVSAISSPASGHHSSPTIPIVVGVVGGLIFIGLIINGVIMWRKRKSRAEQIRLDVSAGNVTPFHPEPLQTEERTISTFVMSRETKSTIHLPPPAYENSDSQPTNDTHVVA</sequence>
<accession>A0A0D2M9S2</accession>
<feature type="compositionally biased region" description="Polar residues" evidence="1">
    <location>
        <begin position="251"/>
        <end position="264"/>
    </location>
</feature>
<dbReference type="AlphaFoldDB" id="A0A0D2M9S2"/>
<evidence type="ECO:0000313" key="3">
    <source>
        <dbReference type="EMBL" id="KJA20078.1"/>
    </source>
</evidence>
<evidence type="ECO:0000256" key="1">
    <source>
        <dbReference type="SAM" id="MobiDB-lite"/>
    </source>
</evidence>
<feature type="transmembrane region" description="Helical" evidence="2">
    <location>
        <begin position="172"/>
        <end position="195"/>
    </location>
</feature>
<dbReference type="Gene3D" id="2.60.120.260">
    <property type="entry name" value="Galactose-binding domain-like"/>
    <property type="match status" value="1"/>
</dbReference>
<gene>
    <name evidence="3" type="ORF">HYPSUDRAFT_68857</name>
</gene>
<proteinExistence type="predicted"/>
<keyword evidence="2" id="KW-1133">Transmembrane helix</keyword>
<keyword evidence="2" id="KW-0812">Transmembrane</keyword>
<evidence type="ECO:0008006" key="5">
    <source>
        <dbReference type="Google" id="ProtNLM"/>
    </source>
</evidence>
<dbReference type="Proteomes" id="UP000054270">
    <property type="component" value="Unassembled WGS sequence"/>
</dbReference>
<reference evidence="4" key="1">
    <citation type="submission" date="2014-04" db="EMBL/GenBank/DDBJ databases">
        <title>Evolutionary Origins and Diversification of the Mycorrhizal Mutualists.</title>
        <authorList>
            <consortium name="DOE Joint Genome Institute"/>
            <consortium name="Mycorrhizal Genomics Consortium"/>
            <person name="Kohler A."/>
            <person name="Kuo A."/>
            <person name="Nagy L.G."/>
            <person name="Floudas D."/>
            <person name="Copeland A."/>
            <person name="Barry K.W."/>
            <person name="Cichocki N."/>
            <person name="Veneault-Fourrey C."/>
            <person name="LaButti K."/>
            <person name="Lindquist E.A."/>
            <person name="Lipzen A."/>
            <person name="Lundell T."/>
            <person name="Morin E."/>
            <person name="Murat C."/>
            <person name="Riley R."/>
            <person name="Ohm R."/>
            <person name="Sun H."/>
            <person name="Tunlid A."/>
            <person name="Henrissat B."/>
            <person name="Grigoriev I.V."/>
            <person name="Hibbett D.S."/>
            <person name="Martin F."/>
        </authorList>
    </citation>
    <scope>NUCLEOTIDE SEQUENCE [LARGE SCALE GENOMIC DNA]</scope>
    <source>
        <strain evidence="4">FD-334 SS-4</strain>
    </source>
</reference>
<dbReference type="EMBL" id="KN817571">
    <property type="protein sequence ID" value="KJA20078.1"/>
    <property type="molecule type" value="Genomic_DNA"/>
</dbReference>